<proteinExistence type="predicted"/>
<keyword evidence="3" id="KW-1185">Reference proteome</keyword>
<organism evidence="2 3">
    <name type="scientific">Erpetoichthys calabaricus</name>
    <name type="common">Rope fish</name>
    <name type="synonym">Calamoichthys calabaricus</name>
    <dbReference type="NCBI Taxonomy" id="27687"/>
    <lineage>
        <taxon>Eukaryota</taxon>
        <taxon>Metazoa</taxon>
        <taxon>Chordata</taxon>
        <taxon>Craniata</taxon>
        <taxon>Vertebrata</taxon>
        <taxon>Euteleostomi</taxon>
        <taxon>Actinopterygii</taxon>
        <taxon>Polypteriformes</taxon>
        <taxon>Polypteridae</taxon>
        <taxon>Erpetoichthys</taxon>
    </lineage>
</organism>
<protein>
    <submittedName>
        <fullName evidence="2">Uncharacterized protein</fullName>
    </submittedName>
</protein>
<evidence type="ECO:0000256" key="1">
    <source>
        <dbReference type="ARBA" id="ARBA00022737"/>
    </source>
</evidence>
<keyword evidence="1" id="KW-0677">Repeat</keyword>
<evidence type="ECO:0000313" key="2">
    <source>
        <dbReference type="Ensembl" id="ENSECRP00000028539.1"/>
    </source>
</evidence>
<evidence type="ECO:0000313" key="3">
    <source>
        <dbReference type="Proteomes" id="UP000694620"/>
    </source>
</evidence>
<dbReference type="InterPro" id="IPR051191">
    <property type="entry name" value="DCAF12"/>
</dbReference>
<dbReference type="PANTHER" id="PTHR19860">
    <property type="entry name" value="DDB1- AND CUL4-ASSOCIATED FACTOR 12-RELATED"/>
    <property type="match status" value="1"/>
</dbReference>
<reference evidence="2" key="1">
    <citation type="submission" date="2021-06" db="EMBL/GenBank/DDBJ databases">
        <authorList>
            <consortium name="Wellcome Sanger Institute Data Sharing"/>
        </authorList>
    </citation>
    <scope>NUCLEOTIDE SEQUENCE [LARGE SCALE GENOMIC DNA]</scope>
</reference>
<dbReference type="Ensembl" id="ENSECRT00000029145.1">
    <property type="protein sequence ID" value="ENSECRP00000028539.1"/>
    <property type="gene ID" value="ENSECRG00000019332.1"/>
</dbReference>
<name>A0A8C4T7W6_ERPCA</name>
<dbReference type="AlphaFoldDB" id="A0A8C4T7W6"/>
<accession>A0A8C4T7W6</accession>
<sequence>MYLVECDLRWGVPQDSTSSVVIDTCLAELERCCQETCGQPFFISMLSERYC</sequence>
<reference evidence="2" key="2">
    <citation type="submission" date="2025-08" db="UniProtKB">
        <authorList>
            <consortium name="Ensembl"/>
        </authorList>
    </citation>
    <scope>IDENTIFICATION</scope>
</reference>
<dbReference type="Proteomes" id="UP000694620">
    <property type="component" value="Chromosome 18"/>
</dbReference>
<reference evidence="2" key="3">
    <citation type="submission" date="2025-09" db="UniProtKB">
        <authorList>
            <consortium name="Ensembl"/>
        </authorList>
    </citation>
    <scope>IDENTIFICATION</scope>
</reference>
<dbReference type="PANTHER" id="PTHR19860:SF42">
    <property type="entry name" value="RING-TYPE DOMAIN-CONTAINING PROTEIN"/>
    <property type="match status" value="1"/>
</dbReference>
<dbReference type="GO" id="GO:0080008">
    <property type="term" value="C:Cul4-RING E3 ubiquitin ligase complex"/>
    <property type="evidence" value="ECO:0007669"/>
    <property type="project" value="TreeGrafter"/>
</dbReference>